<reference evidence="2" key="1">
    <citation type="submission" date="2015-05" db="EMBL/GenBank/DDBJ databases">
        <authorList>
            <person name="Urmite Genomes"/>
        </authorList>
    </citation>
    <scope>NUCLEOTIDE SEQUENCE [LARGE SCALE GENOMIC DNA]</scope>
    <source>
        <strain evidence="2">LF1</strain>
    </source>
</reference>
<name>A0A0U1NQJ0_9BACI</name>
<dbReference type="Proteomes" id="UP000199087">
    <property type="component" value="Unassembled WGS sequence"/>
</dbReference>
<proteinExistence type="predicted"/>
<gene>
    <name evidence="1" type="ORF">BN000_00178</name>
</gene>
<dbReference type="AlphaFoldDB" id="A0A0U1NQJ0"/>
<dbReference type="OrthoDB" id="2895151at2"/>
<sequence length="102" mass="11265">MFIYVNVDVEGNITNAIAGERIIPDKEYDFFFLRDEITASNIMKFKVVLNGFKADLVLKEGEEIGGGEIPQPNPPTLESLAEESKMNSMAIMELAEIILGGI</sequence>
<dbReference type="EMBL" id="CVRB01000001">
    <property type="protein sequence ID" value="CRK80297.1"/>
    <property type="molecule type" value="Genomic_DNA"/>
</dbReference>
<keyword evidence="2" id="KW-1185">Reference proteome</keyword>
<evidence type="ECO:0000313" key="1">
    <source>
        <dbReference type="EMBL" id="CRK80297.1"/>
    </source>
</evidence>
<dbReference type="STRING" id="1499688.BN000_00178"/>
<evidence type="ECO:0000313" key="2">
    <source>
        <dbReference type="Proteomes" id="UP000199087"/>
    </source>
</evidence>
<protein>
    <submittedName>
        <fullName evidence="1">Uncharacterized protein</fullName>
    </submittedName>
</protein>
<accession>A0A0U1NQJ0</accession>
<organism evidence="1 2">
    <name type="scientific">Neobacillus massiliamazoniensis</name>
    <dbReference type="NCBI Taxonomy" id="1499688"/>
    <lineage>
        <taxon>Bacteria</taxon>
        <taxon>Bacillati</taxon>
        <taxon>Bacillota</taxon>
        <taxon>Bacilli</taxon>
        <taxon>Bacillales</taxon>
        <taxon>Bacillaceae</taxon>
        <taxon>Neobacillus</taxon>
    </lineage>
</organism>
<dbReference type="RefSeq" id="WP_090629616.1">
    <property type="nucleotide sequence ID" value="NZ_CVRB01000001.1"/>
</dbReference>